<keyword evidence="3" id="KW-1185">Reference proteome</keyword>
<evidence type="ECO:0000256" key="1">
    <source>
        <dbReference type="SAM" id="MobiDB-lite"/>
    </source>
</evidence>
<feature type="compositionally biased region" description="Polar residues" evidence="1">
    <location>
        <begin position="343"/>
        <end position="356"/>
    </location>
</feature>
<accession>A0A2J6SMT1</accession>
<evidence type="ECO:0000313" key="3">
    <source>
        <dbReference type="Proteomes" id="UP000235371"/>
    </source>
</evidence>
<feature type="compositionally biased region" description="Basic and acidic residues" evidence="1">
    <location>
        <begin position="306"/>
        <end position="329"/>
    </location>
</feature>
<dbReference type="AlphaFoldDB" id="A0A2J6SMT1"/>
<reference evidence="2 3" key="1">
    <citation type="submission" date="2016-04" db="EMBL/GenBank/DDBJ databases">
        <title>A degradative enzymes factory behind the ericoid mycorrhizal symbiosis.</title>
        <authorList>
            <consortium name="DOE Joint Genome Institute"/>
            <person name="Martino E."/>
            <person name="Morin E."/>
            <person name="Grelet G."/>
            <person name="Kuo A."/>
            <person name="Kohler A."/>
            <person name="Daghino S."/>
            <person name="Barry K."/>
            <person name="Choi C."/>
            <person name="Cichocki N."/>
            <person name="Clum A."/>
            <person name="Copeland A."/>
            <person name="Hainaut M."/>
            <person name="Haridas S."/>
            <person name="Labutti K."/>
            <person name="Lindquist E."/>
            <person name="Lipzen A."/>
            <person name="Khouja H.-R."/>
            <person name="Murat C."/>
            <person name="Ohm R."/>
            <person name="Olson A."/>
            <person name="Spatafora J."/>
            <person name="Veneault-Fourrey C."/>
            <person name="Henrissat B."/>
            <person name="Grigoriev I."/>
            <person name="Martin F."/>
            <person name="Perotto S."/>
        </authorList>
    </citation>
    <scope>NUCLEOTIDE SEQUENCE [LARGE SCALE GENOMIC DNA]</scope>
    <source>
        <strain evidence="2 3">E</strain>
    </source>
</reference>
<dbReference type="OrthoDB" id="2537141at2759"/>
<name>A0A2J6SMT1_9HELO</name>
<proteinExistence type="predicted"/>
<dbReference type="RefSeq" id="XP_024728985.1">
    <property type="nucleotide sequence ID" value="XM_024884104.1"/>
</dbReference>
<feature type="compositionally biased region" description="Basic and acidic residues" evidence="1">
    <location>
        <begin position="194"/>
        <end position="212"/>
    </location>
</feature>
<feature type="compositionally biased region" description="Polar residues" evidence="1">
    <location>
        <begin position="504"/>
        <end position="518"/>
    </location>
</feature>
<dbReference type="GeneID" id="36592181"/>
<dbReference type="STRING" id="1095630.A0A2J6SMT1"/>
<feature type="region of interest" description="Disordered" evidence="1">
    <location>
        <begin position="482"/>
        <end position="563"/>
    </location>
</feature>
<dbReference type="InParanoid" id="A0A2J6SMT1"/>
<feature type="region of interest" description="Disordered" evidence="1">
    <location>
        <begin position="268"/>
        <end position="287"/>
    </location>
</feature>
<feature type="region of interest" description="Disordered" evidence="1">
    <location>
        <begin position="303"/>
        <end position="409"/>
    </location>
</feature>
<feature type="compositionally biased region" description="Basic and acidic residues" evidence="1">
    <location>
        <begin position="99"/>
        <end position="118"/>
    </location>
</feature>
<feature type="compositionally biased region" description="Polar residues" evidence="1">
    <location>
        <begin position="653"/>
        <end position="667"/>
    </location>
</feature>
<feature type="compositionally biased region" description="Basic residues" evidence="1">
    <location>
        <begin position="227"/>
        <end position="242"/>
    </location>
</feature>
<feature type="compositionally biased region" description="Basic and acidic residues" evidence="1">
    <location>
        <begin position="1"/>
        <end position="53"/>
    </location>
</feature>
<organism evidence="2 3">
    <name type="scientific">Hyaloscypha bicolor E</name>
    <dbReference type="NCBI Taxonomy" id="1095630"/>
    <lineage>
        <taxon>Eukaryota</taxon>
        <taxon>Fungi</taxon>
        <taxon>Dikarya</taxon>
        <taxon>Ascomycota</taxon>
        <taxon>Pezizomycotina</taxon>
        <taxon>Leotiomycetes</taxon>
        <taxon>Helotiales</taxon>
        <taxon>Hyaloscyphaceae</taxon>
        <taxon>Hyaloscypha</taxon>
        <taxon>Hyaloscypha bicolor</taxon>
    </lineage>
</organism>
<sequence length="888" mass="100080">MDRHHRSIDRDDCLITNDTRDRRRRESATTSRIRGDHQAKEGDQLMSKPDRFRGKLPQEPLAGQLSGDNDYVRRWLVQTDEEASQQRSDSHVAQQKTASHVEPETHVRIGLCEPKESFTDMQSRRKRKHHTSSDSSLLEVPVRQRPQPPRRSDLKTEPPAEGEESDRPRKKPKTVVSVAGTSTSSSASPTPKQETFEKRARHKTREDRYEPKKKVKKRSKDGEERIPRKKREKKGDRKKAAKKAGEDLMRNFSSKSIGQERLTIRPSRGLGLFKNGRASSPAQRRGIPDLAFSEMDFLQRSGRHVSVKEDKAISKSREKEKRKAARAQDEISMFFKSNKMPLQPTSLNKGSVASSTHAKDRRSAASDQLDPDHLARHHERSQSFDSPQKPSLDFTRTKPTSDILSASVGRNPVINRLEYGPHSTSKISEGASTNISWSETQVSREANPAKLSKIHRIRASSTPESIRRSLEKTGIFRDTGISMSARRTAASPHIYGRSSKRGQTRSTGNPARSTSTPESGGRVASPARLGNHELTSSHAVHRRDPGEGFHTSHAKDDIAQTGGGEMIRERIVIEHFDPNLGWYERQRSGECGQEIATTATKGGVPEQPKSAPIDRLQRAKMARIKRPPTTVPLPRPSLARDGAIFKNPLEGRMQTNTNVDQEPNQRTSPRDMAEVASQEREDRLNLESGNQFNMRTQRNELGQSAFLLSDNYKVIDQAVYGGAGTGIQNAPLFLPTKHAGPDNEVSSARHEAVYALHSNGSSYLGLPAREFSAGQAHLQNDYDNHGGRPSLQAESEPYYIHQLQRHFTPYEPSHYEDHLRRIEYEQLDILTREEATAELKDFPHSNIPEREGYFYTPADDYIGNVFQHAALRDRRARRQLRRGSTDGN</sequence>
<gene>
    <name evidence="2" type="ORF">K444DRAFT_637298</name>
</gene>
<dbReference type="Proteomes" id="UP000235371">
    <property type="component" value="Unassembled WGS sequence"/>
</dbReference>
<feature type="compositionally biased region" description="Low complexity" evidence="1">
    <location>
        <begin position="174"/>
        <end position="188"/>
    </location>
</feature>
<dbReference type="EMBL" id="KZ613912">
    <property type="protein sequence ID" value="PMD52081.1"/>
    <property type="molecule type" value="Genomic_DNA"/>
</dbReference>
<feature type="compositionally biased region" description="Polar residues" evidence="1">
    <location>
        <begin position="85"/>
        <end position="98"/>
    </location>
</feature>
<feature type="region of interest" description="Disordered" evidence="1">
    <location>
        <begin position="1"/>
        <end position="263"/>
    </location>
</feature>
<feature type="region of interest" description="Disordered" evidence="1">
    <location>
        <begin position="647"/>
        <end position="672"/>
    </location>
</feature>
<evidence type="ECO:0000313" key="2">
    <source>
        <dbReference type="EMBL" id="PMD52081.1"/>
    </source>
</evidence>
<protein>
    <submittedName>
        <fullName evidence="2">Uncharacterized protein</fullName>
    </submittedName>
</protein>
<feature type="compositionally biased region" description="Basic and acidic residues" evidence="1">
    <location>
        <begin position="357"/>
        <end position="374"/>
    </location>
</feature>